<protein>
    <submittedName>
        <fullName evidence="1">Uncharacterized protein</fullName>
    </submittedName>
</protein>
<dbReference type="EMBL" id="JAKGSG010000025">
    <property type="protein sequence ID" value="MCF4121126.1"/>
    <property type="molecule type" value="Genomic_DNA"/>
</dbReference>
<evidence type="ECO:0000313" key="2">
    <source>
        <dbReference type="Proteomes" id="UP001165405"/>
    </source>
</evidence>
<accession>A0AA41U737</accession>
<gene>
    <name evidence="1" type="ORF">L1785_09035</name>
</gene>
<sequence length="145" mass="14812">MVSTLRAVLTAPRRGLAVAMAVLTLVLGVLVMHAMSGSVTVHVGPAAVLEPAHSAAKSMGERPIEPAGDGLHEPCASECAGHEHGAAEAMCAMMLTVLLALRLPGIAKWRLAPALLGGLRIASWLPASHAAGVRPSLHALGISRT</sequence>
<keyword evidence="2" id="KW-1185">Reference proteome</keyword>
<reference evidence="1" key="1">
    <citation type="submission" date="2022-01" db="EMBL/GenBank/DDBJ databases">
        <title>Antribacter sp. nov., isolated from Guizhou of China.</title>
        <authorList>
            <person name="Chengliang C."/>
            <person name="Ya Z."/>
        </authorList>
    </citation>
    <scope>NUCLEOTIDE SEQUENCE</scope>
    <source>
        <strain evidence="1">KLBMP 9083</strain>
    </source>
</reference>
<proteinExistence type="predicted"/>
<dbReference type="RefSeq" id="WP_236088910.1">
    <property type="nucleotide sequence ID" value="NZ_JAKGSG010000025.1"/>
</dbReference>
<dbReference type="AlphaFoldDB" id="A0AA41U737"/>
<name>A0AA41U737_9MICO</name>
<comment type="caution">
    <text evidence="1">The sequence shown here is derived from an EMBL/GenBank/DDBJ whole genome shotgun (WGS) entry which is preliminary data.</text>
</comment>
<dbReference type="Proteomes" id="UP001165405">
    <property type="component" value="Unassembled WGS sequence"/>
</dbReference>
<evidence type="ECO:0000313" key="1">
    <source>
        <dbReference type="EMBL" id="MCF4121126.1"/>
    </source>
</evidence>
<organism evidence="1 2">
    <name type="scientific">Antribacter soli</name>
    <dbReference type="NCBI Taxonomy" id="2910976"/>
    <lineage>
        <taxon>Bacteria</taxon>
        <taxon>Bacillati</taxon>
        <taxon>Actinomycetota</taxon>
        <taxon>Actinomycetes</taxon>
        <taxon>Micrococcales</taxon>
        <taxon>Promicromonosporaceae</taxon>
        <taxon>Antribacter</taxon>
    </lineage>
</organism>